<evidence type="ECO:0000313" key="2">
    <source>
        <dbReference type="EMBL" id="GAA0853930.1"/>
    </source>
</evidence>
<dbReference type="EMBL" id="BAAAFD010000002">
    <property type="protein sequence ID" value="GAA0853930.1"/>
    <property type="molecule type" value="Genomic_DNA"/>
</dbReference>
<sequence>MLLRSLAKHIKEQNWFAVFIDFFIVVLGILLAFQITEWSEQQADKRALHVALERLEDEIQGNILAIDKYSQRHEDIASAGQALLKLVRDPALGHVPMALIAKVFLDGYTTNYSTSALMSVLNQQTFQGLQSNELRPAVSALPAEYLDASEDEHTVIQRVDGHWNPYISQYLPAGPMWINANKDTEWEAYFAATEGFAEYEVVSLSEFKVLAASLPFQNEIINRIGYERLILIEQQELRLFLEQVLALIEEETP</sequence>
<accession>A0ABN1LDT4</accession>
<evidence type="ECO:0000256" key="1">
    <source>
        <dbReference type="SAM" id="Phobius"/>
    </source>
</evidence>
<proteinExistence type="predicted"/>
<keyword evidence="1" id="KW-0472">Membrane</keyword>
<dbReference type="RefSeq" id="WP_343856783.1">
    <property type="nucleotide sequence ID" value="NZ_BAAAFD010000002.1"/>
</dbReference>
<keyword evidence="1" id="KW-1133">Transmembrane helix</keyword>
<keyword evidence="3" id="KW-1185">Reference proteome</keyword>
<evidence type="ECO:0000313" key="3">
    <source>
        <dbReference type="Proteomes" id="UP001500359"/>
    </source>
</evidence>
<keyword evidence="1" id="KW-0812">Transmembrane</keyword>
<comment type="caution">
    <text evidence="2">The sequence shown here is derived from an EMBL/GenBank/DDBJ whole genome shotgun (WGS) entry which is preliminary data.</text>
</comment>
<name>A0ABN1LDT4_9ALTE</name>
<dbReference type="Proteomes" id="UP001500359">
    <property type="component" value="Unassembled WGS sequence"/>
</dbReference>
<protein>
    <submittedName>
        <fullName evidence="2">Uncharacterized protein</fullName>
    </submittedName>
</protein>
<feature type="transmembrane region" description="Helical" evidence="1">
    <location>
        <begin position="15"/>
        <end position="36"/>
    </location>
</feature>
<reference evidence="2 3" key="1">
    <citation type="journal article" date="2019" name="Int. J. Syst. Evol. Microbiol.">
        <title>The Global Catalogue of Microorganisms (GCM) 10K type strain sequencing project: providing services to taxonomists for standard genome sequencing and annotation.</title>
        <authorList>
            <consortium name="The Broad Institute Genomics Platform"/>
            <consortium name="The Broad Institute Genome Sequencing Center for Infectious Disease"/>
            <person name="Wu L."/>
            <person name="Ma J."/>
        </authorList>
    </citation>
    <scope>NUCLEOTIDE SEQUENCE [LARGE SCALE GENOMIC DNA]</scope>
    <source>
        <strain evidence="2 3">JCM 15896</strain>
    </source>
</reference>
<organism evidence="2 3">
    <name type="scientific">Aliiglaciecola litoralis</name>
    <dbReference type="NCBI Taxonomy" id="582857"/>
    <lineage>
        <taxon>Bacteria</taxon>
        <taxon>Pseudomonadati</taxon>
        <taxon>Pseudomonadota</taxon>
        <taxon>Gammaproteobacteria</taxon>
        <taxon>Alteromonadales</taxon>
        <taxon>Alteromonadaceae</taxon>
        <taxon>Aliiglaciecola</taxon>
    </lineage>
</organism>
<gene>
    <name evidence="2" type="ORF">GCM10009114_08030</name>
</gene>